<proteinExistence type="predicted"/>
<dbReference type="PANTHER" id="PTHR45947">
    <property type="entry name" value="SULFOQUINOVOSYL TRANSFERASE SQD2"/>
    <property type="match status" value="1"/>
</dbReference>
<dbReference type="Gene3D" id="3.40.50.2000">
    <property type="entry name" value="Glycogen Phosphorylase B"/>
    <property type="match status" value="2"/>
</dbReference>
<dbReference type="Pfam" id="PF13692">
    <property type="entry name" value="Glyco_trans_1_4"/>
    <property type="match status" value="1"/>
</dbReference>
<feature type="domain" description="Glycosyltransferase subfamily 4-like N-terminal" evidence="1">
    <location>
        <begin position="43"/>
        <end position="150"/>
    </location>
</feature>
<protein>
    <submittedName>
        <fullName evidence="2">Glycosyltransferase involved in cell wall bisynthesis</fullName>
    </submittedName>
</protein>
<keyword evidence="2" id="KW-0808">Transferase</keyword>
<dbReference type="STRING" id="670154.SAMN04488002_0379"/>
<evidence type="ECO:0000259" key="1">
    <source>
        <dbReference type="Pfam" id="PF13439"/>
    </source>
</evidence>
<dbReference type="GO" id="GO:0016757">
    <property type="term" value="F:glycosyltransferase activity"/>
    <property type="evidence" value="ECO:0007669"/>
    <property type="project" value="TreeGrafter"/>
</dbReference>
<evidence type="ECO:0000313" key="3">
    <source>
        <dbReference type="Proteomes" id="UP000199658"/>
    </source>
</evidence>
<name>A0A1I6FV15_9RHOB</name>
<dbReference type="InterPro" id="IPR050194">
    <property type="entry name" value="Glycosyltransferase_grp1"/>
</dbReference>
<keyword evidence="3" id="KW-1185">Reference proteome</keyword>
<gene>
    <name evidence="2" type="ORF">SAMN04488002_0379</name>
</gene>
<dbReference type="PANTHER" id="PTHR45947:SF3">
    <property type="entry name" value="SULFOQUINOVOSYL TRANSFERASE SQD2"/>
    <property type="match status" value="1"/>
</dbReference>
<organism evidence="2 3">
    <name type="scientific">Litoreibacter janthinus</name>
    <dbReference type="NCBI Taxonomy" id="670154"/>
    <lineage>
        <taxon>Bacteria</taxon>
        <taxon>Pseudomonadati</taxon>
        <taxon>Pseudomonadota</taxon>
        <taxon>Alphaproteobacteria</taxon>
        <taxon>Rhodobacterales</taxon>
        <taxon>Roseobacteraceae</taxon>
        <taxon>Litoreibacter</taxon>
    </lineage>
</organism>
<sequence length="323" mass="36138">MLPSKERPGWGAFVGSQVQSLRDEGVDIDVIHIRSDVSKWEYWKAKATVRDHCRAKDYDVIHAHYGLSAAPCLFQTQIPLVISYCGSDIFGHTDVDGKTSFKSAVLAAIQRLFGYRAAQVIVKSGEMKEQLPKAVQKKTHIVPNGVSFDRFHPGDKQAERARLGLQPDTFYVLFPYDPLRLRKNYRLLEQAIETLNSQGHTLAPLIMFEKHPDELAHAMRAADCLALTSYWEGSPNAVKEAMASNLPIVATDVGDVRWLVSGVEGTEVSTTETEDFTTALRRIVERGNRPTTARSQMAHLELGAVARQVIEIYKFSSQKRKKG</sequence>
<dbReference type="Pfam" id="PF13439">
    <property type="entry name" value="Glyco_transf_4"/>
    <property type="match status" value="1"/>
</dbReference>
<reference evidence="3" key="1">
    <citation type="submission" date="2016-10" db="EMBL/GenBank/DDBJ databases">
        <authorList>
            <person name="Varghese N."/>
            <person name="Submissions S."/>
        </authorList>
    </citation>
    <scope>NUCLEOTIDE SEQUENCE [LARGE SCALE GENOMIC DNA]</scope>
    <source>
        <strain evidence="3">DSM 26921</strain>
    </source>
</reference>
<dbReference type="SUPFAM" id="SSF53756">
    <property type="entry name" value="UDP-Glycosyltransferase/glycogen phosphorylase"/>
    <property type="match status" value="1"/>
</dbReference>
<dbReference type="AlphaFoldDB" id="A0A1I6FV15"/>
<dbReference type="Proteomes" id="UP000199658">
    <property type="component" value="Unassembled WGS sequence"/>
</dbReference>
<dbReference type="OrthoDB" id="9790710at2"/>
<evidence type="ECO:0000313" key="2">
    <source>
        <dbReference type="EMBL" id="SFR33792.1"/>
    </source>
</evidence>
<accession>A0A1I6FV15</accession>
<dbReference type="RefSeq" id="WP_090211769.1">
    <property type="nucleotide sequence ID" value="NZ_FOYO01000001.1"/>
</dbReference>
<dbReference type="EMBL" id="FOYO01000001">
    <property type="protein sequence ID" value="SFR33792.1"/>
    <property type="molecule type" value="Genomic_DNA"/>
</dbReference>
<dbReference type="InterPro" id="IPR028098">
    <property type="entry name" value="Glyco_trans_4-like_N"/>
</dbReference>